<dbReference type="AlphaFoldDB" id="A0A1Y4E6C4"/>
<evidence type="ECO:0000256" key="3">
    <source>
        <dbReference type="ARBA" id="ARBA00023172"/>
    </source>
</evidence>
<dbReference type="PANTHER" id="PTHR30349">
    <property type="entry name" value="PHAGE INTEGRASE-RELATED"/>
    <property type="match status" value="1"/>
</dbReference>
<dbReference type="Pfam" id="PF02899">
    <property type="entry name" value="Phage_int_SAM_1"/>
    <property type="match status" value="1"/>
</dbReference>
<dbReference type="GO" id="GO:0003677">
    <property type="term" value="F:DNA binding"/>
    <property type="evidence" value="ECO:0007669"/>
    <property type="project" value="UniProtKB-UniRule"/>
</dbReference>
<proteinExistence type="predicted"/>
<dbReference type="InterPro" id="IPR011010">
    <property type="entry name" value="DNA_brk_join_enz"/>
</dbReference>
<feature type="domain" description="Core-binding (CB)" evidence="6">
    <location>
        <begin position="4"/>
        <end position="97"/>
    </location>
</feature>
<dbReference type="Proteomes" id="UP000196258">
    <property type="component" value="Unassembled WGS sequence"/>
</dbReference>
<dbReference type="GO" id="GO:0015074">
    <property type="term" value="P:DNA integration"/>
    <property type="evidence" value="ECO:0007669"/>
    <property type="project" value="UniProtKB-KW"/>
</dbReference>
<dbReference type="PANTHER" id="PTHR30349:SF81">
    <property type="entry name" value="TYROSINE RECOMBINASE XERC"/>
    <property type="match status" value="1"/>
</dbReference>
<keyword evidence="2 4" id="KW-0238">DNA-binding</keyword>
<dbReference type="GO" id="GO:0006310">
    <property type="term" value="P:DNA recombination"/>
    <property type="evidence" value="ECO:0007669"/>
    <property type="project" value="UniProtKB-KW"/>
</dbReference>
<evidence type="ECO:0000256" key="4">
    <source>
        <dbReference type="PROSITE-ProRule" id="PRU01248"/>
    </source>
</evidence>
<dbReference type="Pfam" id="PF00589">
    <property type="entry name" value="Phage_integrase"/>
    <property type="match status" value="1"/>
</dbReference>
<organism evidence="7 8">
    <name type="scientific">Thomasclavelia spiroformis</name>
    <dbReference type="NCBI Taxonomy" id="29348"/>
    <lineage>
        <taxon>Bacteria</taxon>
        <taxon>Bacillati</taxon>
        <taxon>Bacillota</taxon>
        <taxon>Erysipelotrichia</taxon>
        <taxon>Erysipelotrichales</taxon>
        <taxon>Coprobacillaceae</taxon>
        <taxon>Thomasclavelia</taxon>
    </lineage>
</organism>
<evidence type="ECO:0000256" key="2">
    <source>
        <dbReference type="ARBA" id="ARBA00023125"/>
    </source>
</evidence>
<protein>
    <recommendedName>
        <fullName evidence="9">Integrase</fullName>
    </recommendedName>
</protein>
<evidence type="ECO:0000313" key="7">
    <source>
        <dbReference type="EMBL" id="OUQ05221.1"/>
    </source>
</evidence>
<dbReference type="Gene3D" id="1.10.150.130">
    <property type="match status" value="1"/>
</dbReference>
<dbReference type="SUPFAM" id="SSF56349">
    <property type="entry name" value="DNA breaking-rejoining enzymes"/>
    <property type="match status" value="1"/>
</dbReference>
<dbReference type="InterPro" id="IPR044068">
    <property type="entry name" value="CB"/>
</dbReference>
<dbReference type="PROSITE" id="PS51900">
    <property type="entry name" value="CB"/>
    <property type="match status" value="1"/>
</dbReference>
<evidence type="ECO:0000259" key="5">
    <source>
        <dbReference type="PROSITE" id="PS51898"/>
    </source>
</evidence>
<gene>
    <name evidence="7" type="ORF">B5E91_06100</name>
</gene>
<dbReference type="InterPro" id="IPR002104">
    <property type="entry name" value="Integrase_catalytic"/>
</dbReference>
<dbReference type="InterPro" id="IPR013762">
    <property type="entry name" value="Integrase-like_cat_sf"/>
</dbReference>
<dbReference type="InterPro" id="IPR050090">
    <property type="entry name" value="Tyrosine_recombinase_XerCD"/>
</dbReference>
<dbReference type="PROSITE" id="PS51898">
    <property type="entry name" value="TYR_RECOMBINASE"/>
    <property type="match status" value="1"/>
</dbReference>
<name>A0A1Y4E6C4_9FIRM</name>
<dbReference type="RefSeq" id="WP_087256079.1">
    <property type="nucleotide sequence ID" value="NZ_JAFILD010000147.1"/>
</dbReference>
<keyword evidence="1" id="KW-0229">DNA integration</keyword>
<dbReference type="InterPro" id="IPR010998">
    <property type="entry name" value="Integrase_recombinase_N"/>
</dbReference>
<dbReference type="InterPro" id="IPR004107">
    <property type="entry name" value="Integrase_SAM-like_N"/>
</dbReference>
<accession>A0A1Y4E6C4</accession>
<comment type="caution">
    <text evidence="7">The sequence shown here is derived from an EMBL/GenBank/DDBJ whole genome shotgun (WGS) entry which is preliminary data.</text>
</comment>
<reference evidence="8" key="1">
    <citation type="submission" date="2017-04" db="EMBL/GenBank/DDBJ databases">
        <title>Function of individual gut microbiota members based on whole genome sequencing of pure cultures obtained from chicken caecum.</title>
        <authorList>
            <person name="Medvecky M."/>
            <person name="Cejkova D."/>
            <person name="Polansky O."/>
            <person name="Karasova D."/>
            <person name="Kubasova T."/>
            <person name="Cizek A."/>
            <person name="Rychlik I."/>
        </authorList>
    </citation>
    <scope>NUCLEOTIDE SEQUENCE [LARGE SCALE GENOMIC DNA]</scope>
    <source>
        <strain evidence="8">An149</strain>
    </source>
</reference>
<dbReference type="Gene3D" id="1.10.443.10">
    <property type="entry name" value="Intergrase catalytic core"/>
    <property type="match status" value="1"/>
</dbReference>
<evidence type="ECO:0000256" key="1">
    <source>
        <dbReference type="ARBA" id="ARBA00022908"/>
    </source>
</evidence>
<keyword evidence="3" id="KW-0233">DNA recombination</keyword>
<evidence type="ECO:0008006" key="9">
    <source>
        <dbReference type="Google" id="ProtNLM"/>
    </source>
</evidence>
<feature type="domain" description="Tyr recombinase" evidence="5">
    <location>
        <begin position="121"/>
        <end position="308"/>
    </location>
</feature>
<dbReference type="EMBL" id="NFLB01000006">
    <property type="protein sequence ID" value="OUQ05221.1"/>
    <property type="molecule type" value="Genomic_DNA"/>
</dbReference>
<evidence type="ECO:0000313" key="8">
    <source>
        <dbReference type="Proteomes" id="UP000196258"/>
    </source>
</evidence>
<evidence type="ECO:0000259" key="6">
    <source>
        <dbReference type="PROSITE" id="PS51900"/>
    </source>
</evidence>
<sequence>MNENRITSSISAFFTIYLINERGLSINTIKSYRDTFILFFRFLENEKKIKFNKIDISIFSYQNIMDFLDYLENKAHCSVNTRNQRLAALKSFSSYVIRTNPEYIDNFNQILNIKVKRTETKIVPYLTTEGIKLLLSAPNIHSHNGLRDTAILSLMYESGCRVQELIDLKVEDLFFQNTDVVRLHGKGNKIRLVPISRNCSNIIKKYINISSKNLESNNFLFTNHSKKQFTRAGIAYLLNKYEKIARKQDPTLFTVKVHPHVLRHSKAMHLLENGVNLIYIRDFLGHESVTTTEIYAKCNPELKRKYLSQNSKLIEEDLVEYNRNEKDELLKWLKHNIL</sequence>